<name>T0RLX4_SAPDV</name>
<accession>T0RLX4</accession>
<keyword evidence="4" id="KW-1185">Reference proteome</keyword>
<dbReference type="eggNOG" id="KOG4341">
    <property type="taxonomic scope" value="Eukaryota"/>
</dbReference>
<feature type="non-terminal residue" evidence="3">
    <location>
        <position position="1"/>
    </location>
</feature>
<dbReference type="RefSeq" id="XP_008613481.1">
    <property type="nucleotide sequence ID" value="XM_008615259.1"/>
</dbReference>
<gene>
    <name evidence="3" type="ORF">SDRG_09334</name>
</gene>
<evidence type="ECO:0000259" key="2">
    <source>
        <dbReference type="Pfam" id="PF25372"/>
    </source>
</evidence>
<dbReference type="Proteomes" id="UP000030762">
    <property type="component" value="Unassembled WGS sequence"/>
</dbReference>
<dbReference type="InterPro" id="IPR000048">
    <property type="entry name" value="IQ_motif_EF-hand-BS"/>
</dbReference>
<sequence length="1289" mass="145256">RAMGLLEDFYHDITNADRKGQKRASKRIYKRPQVKLAALGGSVPRPQTRSQEPHEKLSHMRLLTAIPKARGNQDDDRAVQFKVAWREVLGTRDARVIVPAPTLASKKPSAPGLSLEGTSNFFPLQLLHRPQIHISKWTLLATDDTFVKIAAHNTRIRNLRARSALRPESFQNNEDTTSIIANGMEALTDIGIFAIAEAVRRLECLEIANAIKVSDAGMRTLALHCSTLRTLNISGCTGVAGAGLGAISDHCTNMRRLSIANCSHLDEWVLVRLFYNFQHLEHLDVAGCAQVADTTLKTLGFQCRQLTFLNISFCSQVSDTGVVSVAQYCTRLETLLVATQKGRVNERVTDISCLSLGEHCPKLRVLNVSGCTFVSDVGIAWLVQGCSHLESLDLTYCFKLTDEGLRSIGANAPSLHTLRIGHAKNVSDVGLRFVSEGCPHLKVLSLRQLYLISDGVMRNFGLEGLQAVAATCPQLSELDLAGCFQVVERALKSLGAGCRELVKVSLKGCYNTTPCGISHLLHGCPKLETLDLSNVALTSNLVLHDIATSSSHLKELTLASCDRITDLGIRHLARLSDQLVVLNLSGCSHVTDVGLLAFIQSFRNPTPALSHLILNGCSLVTDEFVNQLAFACSTLLTLSLHGCGMSSRALFALKTSWPYTVFRSTSSELGVFPAHRAKERREIDVAGQLILAAIKIQNTFRQRQSRMAFAAAQEAHKQHVVVCRIQSLFRGRRGRRKALLEKLLQSGDHRMATKIQRCFRACRNKKHAQDEYDALLEKRCIEAAIFVQRQFRATRRSRIAKIALAAHVRSSKKQHRAAVVMQRRWRGITGRRRYMLAHAAKKAQDAAQEESATQLQALLRGRRARQEAARRRQHDLMRSSEEQAAAITLQSQYRQRLARRQLAARREHLALFHHSAMKMQSVWRARQGRNFLGVLRMAQRRRDEDAAATYIQRQWRDRKTFLQRVWELELRRQLHTQQGTAAKRLSLWWTHVLERRVARVQLNALLALKQRDEAMLFWAAQVVQCHYRRHQARKTLEALKEARRTAWKHMIDIDNSLEKGAGAPYYYNQLNYDVRWRMPGELLTELPQPKCDQCENASSAEVECAHCGEYFCLPCSDRIHGHGKRHAHMMRKLYNYYHQRIDYGDGDFPSWWPSECEQDAWRPWDFIMGVPLDGYDALVQWIEAENYRLFLLRNPLLASAEASSKLPAVDDAPKDVEPMQAPMTVRAVNEDSRGNRIVFAPIGSETATPVDAAPVTAPADFDASYGTKSKRRKRRKPLVARQKQILNME</sequence>
<dbReference type="Pfam" id="PF00612">
    <property type="entry name" value="IQ"/>
    <property type="match status" value="3"/>
</dbReference>
<dbReference type="EMBL" id="JH767160">
    <property type="protein sequence ID" value="EQC33358.1"/>
    <property type="molecule type" value="Genomic_DNA"/>
</dbReference>
<evidence type="ECO:0000313" key="3">
    <source>
        <dbReference type="EMBL" id="EQC33358.1"/>
    </source>
</evidence>
<dbReference type="InterPro" id="IPR032675">
    <property type="entry name" value="LRR_dom_sf"/>
</dbReference>
<dbReference type="Gene3D" id="1.20.5.190">
    <property type="match status" value="2"/>
</dbReference>
<dbReference type="VEuPathDB" id="FungiDB:SDRG_09334"/>
<dbReference type="GeneID" id="19950061"/>
<feature type="region of interest" description="Disordered" evidence="1">
    <location>
        <begin position="1258"/>
        <end position="1279"/>
    </location>
</feature>
<dbReference type="InterPro" id="IPR006553">
    <property type="entry name" value="Leu-rich_rpt_Cys-con_subtyp"/>
</dbReference>
<dbReference type="InterPro" id="IPR057207">
    <property type="entry name" value="FBXL15_LRR"/>
</dbReference>
<feature type="compositionally biased region" description="Basic residues" evidence="1">
    <location>
        <begin position="1268"/>
        <end position="1278"/>
    </location>
</feature>
<dbReference type="Pfam" id="PF25372">
    <property type="entry name" value="DUF7885"/>
    <property type="match status" value="2"/>
</dbReference>
<dbReference type="OrthoDB" id="550575at2759"/>
<evidence type="ECO:0000313" key="4">
    <source>
        <dbReference type="Proteomes" id="UP000030762"/>
    </source>
</evidence>
<dbReference type="PANTHER" id="PTHR13318">
    <property type="entry name" value="PARTNER OF PAIRED, ISOFORM B-RELATED"/>
    <property type="match status" value="1"/>
</dbReference>
<dbReference type="GO" id="GO:0019005">
    <property type="term" value="C:SCF ubiquitin ligase complex"/>
    <property type="evidence" value="ECO:0007669"/>
    <property type="project" value="TreeGrafter"/>
</dbReference>
<dbReference type="SMART" id="SM00015">
    <property type="entry name" value="IQ"/>
    <property type="match status" value="9"/>
</dbReference>
<dbReference type="InParanoid" id="T0RLX4"/>
<dbReference type="InterPro" id="IPR001611">
    <property type="entry name" value="Leu-rich_rpt"/>
</dbReference>
<dbReference type="SUPFAM" id="SSF52047">
    <property type="entry name" value="RNI-like"/>
    <property type="match status" value="2"/>
</dbReference>
<dbReference type="OMA" id="FCDHCDV"/>
<reference evidence="3 4" key="1">
    <citation type="submission" date="2012-04" db="EMBL/GenBank/DDBJ databases">
        <title>The Genome Sequence of Saprolegnia declina VS20.</title>
        <authorList>
            <consortium name="The Broad Institute Genome Sequencing Platform"/>
            <person name="Russ C."/>
            <person name="Nusbaum C."/>
            <person name="Tyler B."/>
            <person name="van West P."/>
            <person name="Dieguez-Uribeondo J."/>
            <person name="de Bruijn I."/>
            <person name="Tripathy S."/>
            <person name="Jiang R."/>
            <person name="Young S.K."/>
            <person name="Zeng Q."/>
            <person name="Gargeya S."/>
            <person name="Fitzgerald M."/>
            <person name="Haas B."/>
            <person name="Abouelleil A."/>
            <person name="Alvarado L."/>
            <person name="Arachchi H.M."/>
            <person name="Berlin A."/>
            <person name="Chapman S.B."/>
            <person name="Goldberg J."/>
            <person name="Griggs A."/>
            <person name="Gujja S."/>
            <person name="Hansen M."/>
            <person name="Howarth C."/>
            <person name="Imamovic A."/>
            <person name="Larimer J."/>
            <person name="McCowen C."/>
            <person name="Montmayeur A."/>
            <person name="Murphy C."/>
            <person name="Neiman D."/>
            <person name="Pearson M."/>
            <person name="Priest M."/>
            <person name="Roberts A."/>
            <person name="Saif S."/>
            <person name="Shea T."/>
            <person name="Sisk P."/>
            <person name="Sykes S."/>
            <person name="Wortman J."/>
            <person name="Nusbaum C."/>
            <person name="Birren B."/>
        </authorList>
    </citation>
    <scope>NUCLEOTIDE SEQUENCE [LARGE SCALE GENOMIC DNA]</scope>
    <source>
        <strain evidence="3 4">VS20</strain>
    </source>
</reference>
<dbReference type="SMART" id="SM00367">
    <property type="entry name" value="LRR_CC"/>
    <property type="match status" value="16"/>
</dbReference>
<dbReference type="Gene3D" id="3.80.10.10">
    <property type="entry name" value="Ribonuclease Inhibitor"/>
    <property type="match status" value="3"/>
</dbReference>
<evidence type="ECO:0000256" key="1">
    <source>
        <dbReference type="SAM" id="MobiDB-lite"/>
    </source>
</evidence>
<feature type="domain" description="F-box/LRR-repeat protein 15-like leucin rich repeat" evidence="2">
    <location>
        <begin position="213"/>
        <end position="384"/>
    </location>
</feature>
<feature type="domain" description="F-box/LRR-repeat protein 15-like leucin rich repeat" evidence="2">
    <location>
        <begin position="494"/>
        <end position="644"/>
    </location>
</feature>
<dbReference type="GO" id="GO:0031146">
    <property type="term" value="P:SCF-dependent proteasomal ubiquitin-dependent protein catabolic process"/>
    <property type="evidence" value="ECO:0007669"/>
    <property type="project" value="TreeGrafter"/>
</dbReference>
<proteinExistence type="predicted"/>
<organism evidence="3 4">
    <name type="scientific">Saprolegnia diclina (strain VS20)</name>
    <dbReference type="NCBI Taxonomy" id="1156394"/>
    <lineage>
        <taxon>Eukaryota</taxon>
        <taxon>Sar</taxon>
        <taxon>Stramenopiles</taxon>
        <taxon>Oomycota</taxon>
        <taxon>Saprolegniomycetes</taxon>
        <taxon>Saprolegniales</taxon>
        <taxon>Saprolegniaceae</taxon>
        <taxon>Saprolegnia</taxon>
    </lineage>
</organism>
<dbReference type="Pfam" id="PF13516">
    <property type="entry name" value="LRR_6"/>
    <property type="match status" value="1"/>
</dbReference>
<dbReference type="PROSITE" id="PS50096">
    <property type="entry name" value="IQ"/>
    <property type="match status" value="5"/>
</dbReference>
<protein>
    <recommendedName>
        <fullName evidence="2">F-box/LRR-repeat protein 15-like leucin rich repeat domain-containing protein</fullName>
    </recommendedName>
</protein>